<evidence type="ECO:0000313" key="1">
    <source>
        <dbReference type="EMBL" id="KAF1001541.1"/>
    </source>
</evidence>
<dbReference type="AlphaFoldDB" id="A0A6L5B7A3"/>
<dbReference type="PANTHER" id="PTHR33526">
    <property type="entry name" value="OS07G0123800 PROTEIN"/>
    <property type="match status" value="1"/>
</dbReference>
<dbReference type="InterPro" id="IPR016972">
    <property type="entry name" value="UCP031279"/>
</dbReference>
<reference evidence="1" key="1">
    <citation type="submission" date="2020-01" db="EMBL/GenBank/DDBJ databases">
        <title>The Celery Genome Sequence Reveals Sequential Paleo-tetraploidization, Resistance Gene Elimination, Karyotype Evolution, and Functional Innovation in Apiales.</title>
        <authorList>
            <person name="Song X."/>
        </authorList>
    </citation>
    <scope>NUCLEOTIDE SEQUENCE</scope>
    <source>
        <tissue evidence="1">Leaf</tissue>
    </source>
</reference>
<dbReference type="EMBL" id="WRXP01003870">
    <property type="protein sequence ID" value="KAF1001541.1"/>
    <property type="molecule type" value="Genomic_DNA"/>
</dbReference>
<protein>
    <submittedName>
        <fullName evidence="1">Uncharacterized protein</fullName>
    </submittedName>
</protein>
<dbReference type="Proteomes" id="UP000593563">
    <property type="component" value="Unassembled WGS sequence"/>
</dbReference>
<name>A0A6L5B7A3_APIGR</name>
<evidence type="ECO:0000313" key="2">
    <source>
        <dbReference type="Proteomes" id="UP000593563"/>
    </source>
</evidence>
<accession>A0A6L5B7A3</accession>
<comment type="caution">
    <text evidence="1">The sequence shown here is derived from an EMBL/GenBank/DDBJ whole genome shotgun (WGS) entry which is preliminary data.</text>
</comment>
<sequence length="161" mass="18234">MKSGKIKKQPRIMYYLSAPLRLLNSFRDFYTNTLCDCGRIGHVGQMASYVTLPHQLSHTEFSRSSSSFKESKDIEDLRELIRVMTLKNTAKNGTKNTNDRRKLKASVENGRSGRSYSIGVGRIGTIDEDSACDFVEVVDVNKTTYPRSRSYALASNRRVIL</sequence>
<dbReference type="PANTHER" id="PTHR33526:SF20">
    <property type="entry name" value="VQ DOMAIN-CONTAINING PROTEIN"/>
    <property type="match status" value="1"/>
</dbReference>
<proteinExistence type="predicted"/>
<dbReference type="PIRSF" id="PIRSF031279">
    <property type="entry name" value="UCP031279"/>
    <property type="match status" value="1"/>
</dbReference>
<organism evidence="1 2">
    <name type="scientific">Apium graveolens</name>
    <name type="common">Celery</name>
    <dbReference type="NCBI Taxonomy" id="4045"/>
    <lineage>
        <taxon>Eukaryota</taxon>
        <taxon>Viridiplantae</taxon>
        <taxon>Streptophyta</taxon>
        <taxon>Embryophyta</taxon>
        <taxon>Tracheophyta</taxon>
        <taxon>Spermatophyta</taxon>
        <taxon>Magnoliopsida</taxon>
        <taxon>eudicotyledons</taxon>
        <taxon>Gunneridae</taxon>
        <taxon>Pentapetalae</taxon>
        <taxon>asterids</taxon>
        <taxon>campanulids</taxon>
        <taxon>Apiales</taxon>
        <taxon>Apiaceae</taxon>
        <taxon>Apioideae</taxon>
        <taxon>apioid superclade</taxon>
        <taxon>Apieae</taxon>
        <taxon>Apium</taxon>
    </lineage>
</organism>
<gene>
    <name evidence="1" type="ORF">AG4045_027859</name>
</gene>
<keyword evidence="2" id="KW-1185">Reference proteome</keyword>